<name>A0A1I4SRL6_9BURK</name>
<keyword evidence="8 17" id="KW-0812">Transmembrane</keyword>
<dbReference type="GO" id="GO:0005886">
    <property type="term" value="C:plasma membrane"/>
    <property type="evidence" value="ECO:0007669"/>
    <property type="project" value="UniProtKB-SubCell"/>
</dbReference>
<keyword evidence="13" id="KW-0902">Two-component regulatory system</keyword>
<keyword evidence="9" id="KW-0547">Nucleotide-binding</keyword>
<evidence type="ECO:0000256" key="13">
    <source>
        <dbReference type="ARBA" id="ARBA00023012"/>
    </source>
</evidence>
<feature type="transmembrane region" description="Helical" evidence="17">
    <location>
        <begin position="321"/>
        <end position="340"/>
    </location>
</feature>
<keyword evidence="12 17" id="KW-1133">Transmembrane helix</keyword>
<evidence type="ECO:0000259" key="18">
    <source>
        <dbReference type="PROSITE" id="PS50109"/>
    </source>
</evidence>
<dbReference type="InterPro" id="IPR004358">
    <property type="entry name" value="Sig_transdc_His_kin-like_C"/>
</dbReference>
<dbReference type="AlphaFoldDB" id="A0A1I4SRL6"/>
<evidence type="ECO:0000313" key="19">
    <source>
        <dbReference type="EMBL" id="SFM67045.1"/>
    </source>
</evidence>
<keyword evidence="6" id="KW-0597">Phosphoprotein</keyword>
<dbReference type="EC" id="2.7.13.3" evidence="3"/>
<comment type="catalytic activity">
    <reaction evidence="1">
        <text>ATP + protein L-histidine = ADP + protein N-phospho-L-histidine.</text>
        <dbReference type="EC" id="2.7.13.3"/>
    </reaction>
</comment>
<dbReference type="PRINTS" id="PR00344">
    <property type="entry name" value="BCTRLSENSOR"/>
</dbReference>
<dbReference type="SUPFAM" id="SSF103190">
    <property type="entry name" value="Sensory domain-like"/>
    <property type="match status" value="1"/>
</dbReference>
<dbReference type="FunFam" id="1.10.287.130:FF:000049">
    <property type="entry name" value="C4-dicarboxylate transport sensor protein DctB"/>
    <property type="match status" value="1"/>
</dbReference>
<keyword evidence="11" id="KW-0067">ATP-binding</keyword>
<dbReference type="InterPro" id="IPR003661">
    <property type="entry name" value="HisK_dim/P_dom"/>
</dbReference>
<dbReference type="PANTHER" id="PTHR43065">
    <property type="entry name" value="SENSOR HISTIDINE KINASE"/>
    <property type="match status" value="1"/>
</dbReference>
<dbReference type="InterPro" id="IPR017055">
    <property type="entry name" value="Sig_transdc_His_kinase_DctB"/>
</dbReference>
<organism evidence="19 20">
    <name type="scientific">Rugamonas rubra</name>
    <dbReference type="NCBI Taxonomy" id="758825"/>
    <lineage>
        <taxon>Bacteria</taxon>
        <taxon>Pseudomonadati</taxon>
        <taxon>Pseudomonadota</taxon>
        <taxon>Betaproteobacteria</taxon>
        <taxon>Burkholderiales</taxon>
        <taxon>Oxalobacteraceae</taxon>
        <taxon>Telluria group</taxon>
        <taxon>Rugamonas</taxon>
    </lineage>
</organism>
<evidence type="ECO:0000256" key="1">
    <source>
        <dbReference type="ARBA" id="ARBA00000085"/>
    </source>
</evidence>
<feature type="domain" description="Histidine kinase" evidence="18">
    <location>
        <begin position="418"/>
        <end position="631"/>
    </location>
</feature>
<evidence type="ECO:0000256" key="10">
    <source>
        <dbReference type="ARBA" id="ARBA00022777"/>
    </source>
</evidence>
<dbReference type="SUPFAM" id="SSF55874">
    <property type="entry name" value="ATPase domain of HSP90 chaperone/DNA topoisomerase II/histidine kinase"/>
    <property type="match status" value="1"/>
</dbReference>
<evidence type="ECO:0000256" key="12">
    <source>
        <dbReference type="ARBA" id="ARBA00022989"/>
    </source>
</evidence>
<dbReference type="PIRSF" id="PIRSF036431">
    <property type="entry name" value="STHK_DctB"/>
    <property type="match status" value="1"/>
</dbReference>
<keyword evidence="16" id="KW-0175">Coiled coil</keyword>
<dbReference type="PANTHER" id="PTHR43065:SF46">
    <property type="entry name" value="C4-DICARBOXYLATE TRANSPORT SENSOR PROTEIN DCTB"/>
    <property type="match status" value="1"/>
</dbReference>
<keyword evidence="20" id="KW-1185">Reference proteome</keyword>
<dbReference type="InterPro" id="IPR003594">
    <property type="entry name" value="HATPase_dom"/>
</dbReference>
<dbReference type="STRING" id="758825.SAMN02982985_04907"/>
<dbReference type="InterPro" id="IPR029151">
    <property type="entry name" value="Sensor-like_sf"/>
</dbReference>
<reference evidence="19 20" key="1">
    <citation type="submission" date="2016-10" db="EMBL/GenBank/DDBJ databases">
        <authorList>
            <person name="de Groot N.N."/>
        </authorList>
    </citation>
    <scope>NUCLEOTIDE SEQUENCE [LARGE SCALE GENOMIC DNA]</scope>
    <source>
        <strain evidence="19 20">ATCC 43154</strain>
    </source>
</reference>
<dbReference type="SMART" id="SM00388">
    <property type="entry name" value="HisKA"/>
    <property type="match status" value="1"/>
</dbReference>
<evidence type="ECO:0000256" key="3">
    <source>
        <dbReference type="ARBA" id="ARBA00012438"/>
    </source>
</evidence>
<dbReference type="SMART" id="SM00387">
    <property type="entry name" value="HATPase_c"/>
    <property type="match status" value="1"/>
</dbReference>
<keyword evidence="10 19" id="KW-0418">Kinase</keyword>
<dbReference type="PROSITE" id="PS50109">
    <property type="entry name" value="HIS_KIN"/>
    <property type="match status" value="1"/>
</dbReference>
<dbReference type="InterPro" id="IPR005467">
    <property type="entry name" value="His_kinase_dom"/>
</dbReference>
<dbReference type="Pfam" id="PF02518">
    <property type="entry name" value="HATPase_c"/>
    <property type="match status" value="1"/>
</dbReference>
<keyword evidence="5" id="KW-0997">Cell inner membrane</keyword>
<dbReference type="CDD" id="cd00082">
    <property type="entry name" value="HisKA"/>
    <property type="match status" value="1"/>
</dbReference>
<gene>
    <name evidence="19" type="ORF">SAMN02982985_04907</name>
</gene>
<evidence type="ECO:0000256" key="9">
    <source>
        <dbReference type="ARBA" id="ARBA00022741"/>
    </source>
</evidence>
<keyword evidence="4" id="KW-1003">Cell membrane</keyword>
<evidence type="ECO:0000256" key="17">
    <source>
        <dbReference type="SAM" id="Phobius"/>
    </source>
</evidence>
<comment type="subcellular location">
    <subcellularLocation>
        <location evidence="2">Cell inner membrane</location>
        <topology evidence="2">Multi-pass membrane protein</topology>
    </subcellularLocation>
</comment>
<feature type="transmembrane region" description="Helical" evidence="17">
    <location>
        <begin position="25"/>
        <end position="46"/>
    </location>
</feature>
<dbReference type="Gene3D" id="3.30.565.10">
    <property type="entry name" value="Histidine kinase-like ATPase, C-terminal domain"/>
    <property type="match status" value="1"/>
</dbReference>
<dbReference type="SUPFAM" id="SSF47384">
    <property type="entry name" value="Homodimeric domain of signal transducing histidine kinase"/>
    <property type="match status" value="1"/>
</dbReference>
<dbReference type="RefSeq" id="WP_093390328.1">
    <property type="nucleotide sequence ID" value="NZ_FOTW01000027.1"/>
</dbReference>
<dbReference type="GO" id="GO:0005524">
    <property type="term" value="F:ATP binding"/>
    <property type="evidence" value="ECO:0007669"/>
    <property type="project" value="UniProtKB-KW"/>
</dbReference>
<evidence type="ECO:0000256" key="5">
    <source>
        <dbReference type="ARBA" id="ARBA00022519"/>
    </source>
</evidence>
<evidence type="ECO:0000256" key="8">
    <source>
        <dbReference type="ARBA" id="ARBA00022692"/>
    </source>
</evidence>
<proteinExistence type="predicted"/>
<dbReference type="InterPro" id="IPR036890">
    <property type="entry name" value="HATPase_C_sf"/>
</dbReference>
<sequence>MQSSTQHTNAGPSRHGRARWSRGQVLAWGGVLLFCLALASLAYYWAGKITTDRLRVSGAQRLNAYAASLENLLDKYDFLPRTLELNKDVIALLKQPDDPALRAAVNVYLERVNQQARSTTIYVVNLKGITQASSNWREKDSFVGDNVSFRPYVRDALQRTPGGFYGVGTTRLEPGYFFAHGIYHDGQMLGVATVKVNIEKLEKTWVQGGDKVMLSDEHGVVFLSSVPSWKYRTLAPLSADVRHRLEKTRQYFSHPLEPLGFAYQPEMDDGTRKVQVPEQAQINGKEGRASGMLMQRRSLAPRNWEFIYLSDLSQARSNAQAAFIFSCVAEGFLVMLFLYVRQRLRATRQRRKAREDLQHAYDNLEIMVAERTYSLRQMTQNLSEEIAVRRQAEQKLQVTQNELFQAGKMAVLGQMSAGITHELNQPLTALRTMSDNAVVLLERGRLEVVKSNLVTISQIVGRMGTITGQLKVFARKSTAPPSAVALQTAIANALFLVERRMDLERVDFRLHMRSPGANALCDSNRLEQVLVNLFNNALDAMADSELRQLTVSVDSAGARVLIRVADSGPGMTEEMRSHLFEPFFTTKPQGQGLGLGLAISEQIVREFGGILRAESAPGGGAQFAIELKVAEQELGHD</sequence>
<evidence type="ECO:0000256" key="11">
    <source>
        <dbReference type="ARBA" id="ARBA00022840"/>
    </source>
</evidence>
<protein>
    <recommendedName>
        <fullName evidence="15">C4-dicarboxylate transport sensor protein DctB</fullName>
        <ecNumber evidence="3">2.7.13.3</ecNumber>
    </recommendedName>
</protein>
<dbReference type="Proteomes" id="UP000199470">
    <property type="component" value="Unassembled WGS sequence"/>
</dbReference>
<dbReference type="Gene3D" id="1.10.287.130">
    <property type="match status" value="1"/>
</dbReference>
<evidence type="ECO:0000313" key="20">
    <source>
        <dbReference type="Proteomes" id="UP000199470"/>
    </source>
</evidence>
<keyword evidence="7" id="KW-0808">Transferase</keyword>
<evidence type="ECO:0000256" key="2">
    <source>
        <dbReference type="ARBA" id="ARBA00004429"/>
    </source>
</evidence>
<keyword evidence="14 17" id="KW-0472">Membrane</keyword>
<dbReference type="Gene3D" id="3.30.450.20">
    <property type="entry name" value="PAS domain"/>
    <property type="match status" value="2"/>
</dbReference>
<evidence type="ECO:0000256" key="14">
    <source>
        <dbReference type="ARBA" id="ARBA00023136"/>
    </source>
</evidence>
<evidence type="ECO:0000256" key="15">
    <source>
        <dbReference type="ARBA" id="ARBA00073143"/>
    </source>
</evidence>
<evidence type="ECO:0000256" key="6">
    <source>
        <dbReference type="ARBA" id="ARBA00022553"/>
    </source>
</evidence>
<evidence type="ECO:0000256" key="16">
    <source>
        <dbReference type="SAM" id="Coils"/>
    </source>
</evidence>
<evidence type="ECO:0000256" key="4">
    <source>
        <dbReference type="ARBA" id="ARBA00022475"/>
    </source>
</evidence>
<dbReference type="EMBL" id="FOTW01000027">
    <property type="protein sequence ID" value="SFM67045.1"/>
    <property type="molecule type" value="Genomic_DNA"/>
</dbReference>
<dbReference type="InterPro" id="IPR036097">
    <property type="entry name" value="HisK_dim/P_sf"/>
</dbReference>
<dbReference type="OrthoDB" id="9772100at2"/>
<dbReference type="GO" id="GO:0000155">
    <property type="term" value="F:phosphorelay sensor kinase activity"/>
    <property type="evidence" value="ECO:0007669"/>
    <property type="project" value="InterPro"/>
</dbReference>
<evidence type="ECO:0000256" key="7">
    <source>
        <dbReference type="ARBA" id="ARBA00022679"/>
    </source>
</evidence>
<feature type="coiled-coil region" evidence="16">
    <location>
        <begin position="375"/>
        <end position="402"/>
    </location>
</feature>
<accession>A0A1I4SRL6</accession>